<evidence type="ECO:0000256" key="6">
    <source>
        <dbReference type="ARBA" id="ARBA00022729"/>
    </source>
</evidence>
<accession>A0ABQ9J2L3</accession>
<evidence type="ECO:0000313" key="18">
    <source>
        <dbReference type="Proteomes" id="UP001162164"/>
    </source>
</evidence>
<evidence type="ECO:0000256" key="10">
    <source>
        <dbReference type="ARBA" id="ARBA00022889"/>
    </source>
</evidence>
<proteinExistence type="inferred from homology"/>
<dbReference type="InterPro" id="IPR036349">
    <property type="entry name" value="Integrin_bsu_tail_dom_sf"/>
</dbReference>
<evidence type="ECO:0000256" key="15">
    <source>
        <dbReference type="ARBA" id="ARBA00023180"/>
    </source>
</evidence>
<protein>
    <recommendedName>
        <fullName evidence="16">Integrin beta subunit tail domain-containing protein</fullName>
    </recommendedName>
</protein>
<comment type="similarity">
    <text evidence="2">Belongs to the integrin beta chain family.</text>
</comment>
<dbReference type="Pfam" id="PF18372">
    <property type="entry name" value="I-EGF_1"/>
    <property type="match status" value="1"/>
</dbReference>
<dbReference type="SUPFAM" id="SSF69687">
    <property type="entry name" value="Integrin beta tail domain"/>
    <property type="match status" value="1"/>
</dbReference>
<dbReference type="InterPro" id="IPR015812">
    <property type="entry name" value="Integrin_bsu"/>
</dbReference>
<dbReference type="Proteomes" id="UP001162164">
    <property type="component" value="Unassembled WGS sequence"/>
</dbReference>
<evidence type="ECO:0000313" key="17">
    <source>
        <dbReference type="EMBL" id="KAJ8971763.1"/>
    </source>
</evidence>
<dbReference type="SUPFAM" id="SSF57196">
    <property type="entry name" value="EGF/Laminin"/>
    <property type="match status" value="1"/>
</dbReference>
<dbReference type="SUPFAM" id="SSF69179">
    <property type="entry name" value="Integrin domains"/>
    <property type="match status" value="1"/>
</dbReference>
<feature type="domain" description="Integrin beta subunit tail" evidence="16">
    <location>
        <begin position="272"/>
        <end position="354"/>
    </location>
</feature>
<evidence type="ECO:0000256" key="5">
    <source>
        <dbReference type="ARBA" id="ARBA00022723"/>
    </source>
</evidence>
<evidence type="ECO:0000256" key="2">
    <source>
        <dbReference type="ARBA" id="ARBA00007449"/>
    </source>
</evidence>
<dbReference type="Gene3D" id="2.60.40.1510">
    <property type="entry name" value="ntegrin, alpha v. Chain A, domain 3"/>
    <property type="match status" value="1"/>
</dbReference>
<dbReference type="Gene3D" id="4.10.1240.30">
    <property type="match status" value="1"/>
</dbReference>
<keyword evidence="14" id="KW-1015">Disulfide bond</keyword>
<dbReference type="InterPro" id="IPR013111">
    <property type="entry name" value="EGF_extracell"/>
</dbReference>
<name>A0ABQ9J2L3_9CUCU</name>
<gene>
    <name evidence="17" type="ORF">NQ317_004693</name>
</gene>
<dbReference type="PANTHER" id="PTHR10082">
    <property type="entry name" value="INTEGRIN BETA SUBUNIT"/>
    <property type="match status" value="1"/>
</dbReference>
<keyword evidence="8" id="KW-0106">Calcium</keyword>
<comment type="caution">
    <text evidence="17">The sequence shown here is derived from an EMBL/GenBank/DDBJ whole genome shotgun (WGS) entry which is preliminary data.</text>
</comment>
<keyword evidence="11" id="KW-1133">Transmembrane helix</keyword>
<keyword evidence="4" id="KW-0812">Transmembrane</keyword>
<keyword evidence="18" id="KW-1185">Reference proteome</keyword>
<evidence type="ECO:0000256" key="8">
    <source>
        <dbReference type="ARBA" id="ARBA00022837"/>
    </source>
</evidence>
<evidence type="ECO:0000256" key="4">
    <source>
        <dbReference type="ARBA" id="ARBA00022692"/>
    </source>
</evidence>
<keyword evidence="12" id="KW-0401">Integrin</keyword>
<keyword evidence="7" id="KW-0677">Repeat</keyword>
<dbReference type="Pfam" id="PF07974">
    <property type="entry name" value="EGF_2"/>
    <property type="match status" value="1"/>
</dbReference>
<keyword evidence="6" id="KW-0732">Signal</keyword>
<dbReference type="EMBL" id="JAPWTJ010001435">
    <property type="protein sequence ID" value="KAJ8971763.1"/>
    <property type="molecule type" value="Genomic_DNA"/>
</dbReference>
<dbReference type="InterPro" id="IPR012896">
    <property type="entry name" value="Integrin_bsu_tail"/>
</dbReference>
<keyword evidence="10" id="KW-0130">Cell adhesion</keyword>
<keyword evidence="13" id="KW-0472">Membrane</keyword>
<dbReference type="PROSITE" id="PS00243">
    <property type="entry name" value="I_EGF_1"/>
    <property type="match status" value="2"/>
</dbReference>
<evidence type="ECO:0000256" key="7">
    <source>
        <dbReference type="ARBA" id="ARBA00022737"/>
    </source>
</evidence>
<dbReference type="InterPro" id="IPR040622">
    <property type="entry name" value="EGF_integrin_1"/>
</dbReference>
<dbReference type="InterPro" id="IPR057243">
    <property type="entry name" value="Integrin_I-EGF_CS"/>
</dbReference>
<evidence type="ECO:0000256" key="3">
    <source>
        <dbReference type="ARBA" id="ARBA00022536"/>
    </source>
</evidence>
<evidence type="ECO:0000256" key="1">
    <source>
        <dbReference type="ARBA" id="ARBA00004479"/>
    </source>
</evidence>
<dbReference type="PANTHER" id="PTHR10082:SF60">
    <property type="entry name" value="INTEGRIN BETA-PS"/>
    <property type="match status" value="1"/>
</dbReference>
<dbReference type="PROSITE" id="PS52047">
    <property type="entry name" value="I_EGF_2"/>
    <property type="match status" value="3"/>
</dbReference>
<keyword evidence="3" id="KW-0245">EGF-like domain</keyword>
<organism evidence="17 18">
    <name type="scientific">Molorchus minor</name>
    <dbReference type="NCBI Taxonomy" id="1323400"/>
    <lineage>
        <taxon>Eukaryota</taxon>
        <taxon>Metazoa</taxon>
        <taxon>Ecdysozoa</taxon>
        <taxon>Arthropoda</taxon>
        <taxon>Hexapoda</taxon>
        <taxon>Insecta</taxon>
        <taxon>Pterygota</taxon>
        <taxon>Neoptera</taxon>
        <taxon>Endopterygota</taxon>
        <taxon>Coleoptera</taxon>
        <taxon>Polyphaga</taxon>
        <taxon>Cucujiformia</taxon>
        <taxon>Chrysomeloidea</taxon>
        <taxon>Cerambycidae</taxon>
        <taxon>Lamiinae</taxon>
        <taxon>Monochamini</taxon>
        <taxon>Molorchus</taxon>
    </lineage>
</organism>
<evidence type="ECO:0000256" key="12">
    <source>
        <dbReference type="ARBA" id="ARBA00023037"/>
    </source>
</evidence>
<dbReference type="Pfam" id="PF07965">
    <property type="entry name" value="Integrin_B_tail"/>
    <property type="match status" value="1"/>
</dbReference>
<keyword evidence="5" id="KW-0479">Metal-binding</keyword>
<dbReference type="Gene3D" id="2.10.25.10">
    <property type="entry name" value="Laminin"/>
    <property type="match status" value="2"/>
</dbReference>
<evidence type="ECO:0000256" key="9">
    <source>
        <dbReference type="ARBA" id="ARBA00022842"/>
    </source>
</evidence>
<comment type="subcellular location">
    <subcellularLocation>
        <location evidence="1">Membrane</location>
        <topology evidence="1">Single-pass type I membrane protein</topology>
    </subcellularLocation>
</comment>
<keyword evidence="15" id="KW-0325">Glycoprotein</keyword>
<reference evidence="17" key="1">
    <citation type="journal article" date="2023" name="Insect Mol. Biol.">
        <title>Genome sequencing provides insights into the evolution of gene families encoding plant cell wall-degrading enzymes in longhorned beetles.</title>
        <authorList>
            <person name="Shin N.R."/>
            <person name="Okamura Y."/>
            <person name="Kirsch R."/>
            <person name="Pauchet Y."/>
        </authorList>
    </citation>
    <scope>NUCLEOTIDE SEQUENCE</scope>
    <source>
        <strain evidence="17">MMC_N1</strain>
    </source>
</reference>
<feature type="non-terminal residue" evidence="17">
    <location>
        <position position="1"/>
    </location>
</feature>
<evidence type="ECO:0000256" key="14">
    <source>
        <dbReference type="ARBA" id="ARBA00023157"/>
    </source>
</evidence>
<keyword evidence="9" id="KW-0460">Magnesium</keyword>
<sequence>KISQSVTLTSNATNEVDVKFSSSSCQNPKPNGCSDVHVGQIVNFTATIQPRECSSSSTTKYISIKPEALNESLIVEVEILCECPCSSPSDPTYSPKSSECNKNGDMECGICKCDSGRFGKNCECDSASSISEDVTNCKMDGESEICSGGFLGNLTVLENANVESVYVMLGQLLMKKIYGPFCQCNNYSCKRENGVLCSGKGTCDCGDCKCYAGYIGDACQCPDSNITCVAPGSNSICSGFGRCDCGQCKCNVGDGRSGKYCEECTRCPAQRCEELRHCVECQVYETGIYDKSECALNCTTFSTILIDKFDNENDDGVKKCNVPDKMGCVIIFEYSYDENKDLIVRAQKKKYVLNLQIYLVIKLSEEDWPTDTRTYPDGVVQ</sequence>
<evidence type="ECO:0000256" key="11">
    <source>
        <dbReference type="ARBA" id="ARBA00022989"/>
    </source>
</evidence>
<dbReference type="InterPro" id="IPR032695">
    <property type="entry name" value="Integrin_dom_sf"/>
</dbReference>
<dbReference type="SMART" id="SM01242">
    <property type="entry name" value="Integrin_B_tail"/>
    <property type="match status" value="1"/>
</dbReference>
<evidence type="ECO:0000256" key="13">
    <source>
        <dbReference type="ARBA" id="ARBA00023136"/>
    </source>
</evidence>
<evidence type="ECO:0000259" key="16">
    <source>
        <dbReference type="SMART" id="SM01242"/>
    </source>
</evidence>